<sequence>MQVLDSRTPSLWNTRARYYSSQLLASSQRTHLRTESIYLLTYLQHDMHKLDWTTNPQTLFGTSLGTTTHPRCIAHCYMHYCVEGLWGLPSPIALRGQAPGAIFFGRLAVLEKQLAPPKMRKGQVYVPRTRNPALGTAKKRIGGRKEVPQSLETVSTALNVYGV</sequence>
<protein>
    <submittedName>
        <fullName evidence="1">Uncharacterized protein</fullName>
    </submittedName>
</protein>
<dbReference type="EMBL" id="JARKIE010000028">
    <property type="protein sequence ID" value="KAJ7697805.1"/>
    <property type="molecule type" value="Genomic_DNA"/>
</dbReference>
<reference evidence="1" key="1">
    <citation type="submission" date="2023-03" db="EMBL/GenBank/DDBJ databases">
        <title>Massive genome expansion in bonnet fungi (Mycena s.s.) driven by repeated elements and novel gene families across ecological guilds.</title>
        <authorList>
            <consortium name="Lawrence Berkeley National Laboratory"/>
            <person name="Harder C.B."/>
            <person name="Miyauchi S."/>
            <person name="Viragh M."/>
            <person name="Kuo A."/>
            <person name="Thoen E."/>
            <person name="Andreopoulos B."/>
            <person name="Lu D."/>
            <person name="Skrede I."/>
            <person name="Drula E."/>
            <person name="Henrissat B."/>
            <person name="Morin E."/>
            <person name="Kohler A."/>
            <person name="Barry K."/>
            <person name="LaButti K."/>
            <person name="Morin E."/>
            <person name="Salamov A."/>
            <person name="Lipzen A."/>
            <person name="Mereny Z."/>
            <person name="Hegedus B."/>
            <person name="Baldrian P."/>
            <person name="Stursova M."/>
            <person name="Weitz H."/>
            <person name="Taylor A."/>
            <person name="Grigoriev I.V."/>
            <person name="Nagy L.G."/>
            <person name="Martin F."/>
            <person name="Kauserud H."/>
        </authorList>
    </citation>
    <scope>NUCLEOTIDE SEQUENCE</scope>
    <source>
        <strain evidence="1">CBHHK067</strain>
    </source>
</reference>
<proteinExistence type="predicted"/>
<comment type="caution">
    <text evidence="1">The sequence shown here is derived from an EMBL/GenBank/DDBJ whole genome shotgun (WGS) entry which is preliminary data.</text>
</comment>
<evidence type="ECO:0000313" key="2">
    <source>
        <dbReference type="Proteomes" id="UP001221757"/>
    </source>
</evidence>
<organism evidence="1 2">
    <name type="scientific">Mycena rosella</name>
    <name type="common">Pink bonnet</name>
    <name type="synonym">Agaricus rosellus</name>
    <dbReference type="NCBI Taxonomy" id="1033263"/>
    <lineage>
        <taxon>Eukaryota</taxon>
        <taxon>Fungi</taxon>
        <taxon>Dikarya</taxon>
        <taxon>Basidiomycota</taxon>
        <taxon>Agaricomycotina</taxon>
        <taxon>Agaricomycetes</taxon>
        <taxon>Agaricomycetidae</taxon>
        <taxon>Agaricales</taxon>
        <taxon>Marasmiineae</taxon>
        <taxon>Mycenaceae</taxon>
        <taxon>Mycena</taxon>
    </lineage>
</organism>
<accession>A0AAD7DT84</accession>
<evidence type="ECO:0000313" key="1">
    <source>
        <dbReference type="EMBL" id="KAJ7697805.1"/>
    </source>
</evidence>
<dbReference type="AlphaFoldDB" id="A0AAD7DT84"/>
<name>A0AAD7DT84_MYCRO</name>
<dbReference type="Proteomes" id="UP001221757">
    <property type="component" value="Unassembled WGS sequence"/>
</dbReference>
<gene>
    <name evidence="1" type="ORF">B0H17DRAFT_1130086</name>
</gene>
<keyword evidence="2" id="KW-1185">Reference proteome</keyword>